<evidence type="ECO:0000256" key="1">
    <source>
        <dbReference type="ARBA" id="ARBA00022705"/>
    </source>
</evidence>
<evidence type="ECO:0000256" key="2">
    <source>
        <dbReference type="ARBA" id="ARBA00023016"/>
    </source>
</evidence>
<keyword evidence="1" id="KW-0235">DNA replication</keyword>
<dbReference type="PRINTS" id="PR00625">
    <property type="entry name" value="JDOMAIN"/>
</dbReference>
<dbReference type="AlphaFoldDB" id="A0AAV4LEJ3"/>
<dbReference type="SMART" id="SM00271">
    <property type="entry name" value="DnaJ"/>
    <property type="match status" value="1"/>
</dbReference>
<sequence length="205" mass="24492">MNELWLKKWRTVRKELTRLLHEFNEVNQEDTPVLYEEVLSMKEQIERLHIEITRKYAQQWWSQIPTEDIRRLRVLLIGRPISPSVIHRRPDLSYLMLLLDLEDPNVIRIWAEMTEEKRKKTLDDLALLTKLSDEESQTENSWQKQEEVDTLAYAVLGLTSSATWQEIRQAYRDAVRRVHPDAGGDPARFRHIQLAYEHLTKIRKP</sequence>
<keyword evidence="2" id="KW-0346">Stress response</keyword>
<dbReference type="RefSeq" id="WP_282199364.1">
    <property type="nucleotide sequence ID" value="NZ_BOQE01000001.1"/>
</dbReference>
<proteinExistence type="predicted"/>
<gene>
    <name evidence="4" type="ORF">DNHGIG_17850</name>
</gene>
<keyword evidence="5" id="KW-1185">Reference proteome</keyword>
<dbReference type="InterPro" id="IPR050817">
    <property type="entry name" value="DjlA_DnaK_co-chaperone"/>
</dbReference>
<dbReference type="InterPro" id="IPR001623">
    <property type="entry name" value="DnaJ_domain"/>
</dbReference>
<accession>A0AAV4LEJ3</accession>
<evidence type="ECO:0000259" key="3">
    <source>
        <dbReference type="PROSITE" id="PS50076"/>
    </source>
</evidence>
<dbReference type="Pfam" id="PF00226">
    <property type="entry name" value="DnaJ"/>
    <property type="match status" value="1"/>
</dbReference>
<evidence type="ECO:0000313" key="4">
    <source>
        <dbReference type="EMBL" id="GIM46236.1"/>
    </source>
</evidence>
<evidence type="ECO:0000313" key="5">
    <source>
        <dbReference type="Proteomes" id="UP001057291"/>
    </source>
</evidence>
<name>A0AAV4LEJ3_9BACL</name>
<dbReference type="PANTHER" id="PTHR24074">
    <property type="entry name" value="CO-CHAPERONE PROTEIN DJLA"/>
    <property type="match status" value="1"/>
</dbReference>
<dbReference type="PROSITE" id="PS50076">
    <property type="entry name" value="DNAJ_2"/>
    <property type="match status" value="1"/>
</dbReference>
<dbReference type="SUPFAM" id="SSF46565">
    <property type="entry name" value="Chaperone J-domain"/>
    <property type="match status" value="1"/>
</dbReference>
<feature type="domain" description="J" evidence="3">
    <location>
        <begin position="151"/>
        <end position="204"/>
    </location>
</feature>
<reference evidence="4" key="1">
    <citation type="journal article" date="2023" name="Int. J. Syst. Evol. Microbiol.">
        <title>Collibacillus ludicampi gen. nov., sp. nov., a new soil bacterium of the family Alicyclobacillaceae.</title>
        <authorList>
            <person name="Jojima T."/>
            <person name="Ioku Y."/>
            <person name="Fukuta Y."/>
            <person name="Shirasaka N."/>
            <person name="Matsumura Y."/>
            <person name="Mori M."/>
        </authorList>
    </citation>
    <scope>NUCLEOTIDE SEQUENCE</scope>
    <source>
        <strain evidence="4">TP075</strain>
    </source>
</reference>
<dbReference type="CDD" id="cd06257">
    <property type="entry name" value="DnaJ"/>
    <property type="match status" value="1"/>
</dbReference>
<dbReference type="Proteomes" id="UP001057291">
    <property type="component" value="Unassembled WGS sequence"/>
</dbReference>
<comment type="caution">
    <text evidence="4">The sequence shown here is derived from an EMBL/GenBank/DDBJ whole genome shotgun (WGS) entry which is preliminary data.</text>
</comment>
<dbReference type="GO" id="GO:0006260">
    <property type="term" value="P:DNA replication"/>
    <property type="evidence" value="ECO:0007669"/>
    <property type="project" value="UniProtKB-KW"/>
</dbReference>
<dbReference type="Gene3D" id="1.10.287.110">
    <property type="entry name" value="DnaJ domain"/>
    <property type="match status" value="1"/>
</dbReference>
<dbReference type="EMBL" id="BOQE01000001">
    <property type="protein sequence ID" value="GIM46236.1"/>
    <property type="molecule type" value="Genomic_DNA"/>
</dbReference>
<protein>
    <recommendedName>
        <fullName evidence="3">J domain-containing protein</fullName>
    </recommendedName>
</protein>
<organism evidence="4 5">
    <name type="scientific">Collibacillus ludicampi</name>
    <dbReference type="NCBI Taxonomy" id="2771369"/>
    <lineage>
        <taxon>Bacteria</taxon>
        <taxon>Bacillati</taxon>
        <taxon>Bacillota</taxon>
        <taxon>Bacilli</taxon>
        <taxon>Bacillales</taxon>
        <taxon>Alicyclobacillaceae</taxon>
        <taxon>Collibacillus</taxon>
    </lineage>
</organism>
<dbReference type="InterPro" id="IPR036869">
    <property type="entry name" value="J_dom_sf"/>
</dbReference>